<organism evidence="1 2">
    <name type="scientific">Aspergillus carbonarius (strain ITEM 5010)</name>
    <dbReference type="NCBI Taxonomy" id="602072"/>
    <lineage>
        <taxon>Eukaryota</taxon>
        <taxon>Fungi</taxon>
        <taxon>Dikarya</taxon>
        <taxon>Ascomycota</taxon>
        <taxon>Pezizomycotina</taxon>
        <taxon>Eurotiomycetes</taxon>
        <taxon>Eurotiomycetidae</taxon>
        <taxon>Eurotiales</taxon>
        <taxon>Aspergillaceae</taxon>
        <taxon>Aspergillus</taxon>
        <taxon>Aspergillus subgen. Circumdati</taxon>
    </lineage>
</organism>
<name>A0A1R3RHP0_ASPC5</name>
<protein>
    <submittedName>
        <fullName evidence="1">Uncharacterized protein</fullName>
    </submittedName>
</protein>
<sequence>MVLGNGASTVSYSVNISSTVIDPCWLFAHDAQWPRPQDTPNPEELIRLVEQLECTTKPSRQPGP</sequence>
<dbReference type="EMBL" id="KV907503">
    <property type="protein sequence ID" value="OOF93991.1"/>
    <property type="molecule type" value="Genomic_DNA"/>
</dbReference>
<dbReference type="VEuPathDB" id="FungiDB:ASPCADRAFT_209241"/>
<proteinExistence type="predicted"/>
<gene>
    <name evidence="1" type="ORF">ASPCADRAFT_209241</name>
</gene>
<keyword evidence="2" id="KW-1185">Reference proteome</keyword>
<dbReference type="AlphaFoldDB" id="A0A1R3RHP0"/>
<evidence type="ECO:0000313" key="2">
    <source>
        <dbReference type="Proteomes" id="UP000188318"/>
    </source>
</evidence>
<dbReference type="Proteomes" id="UP000188318">
    <property type="component" value="Unassembled WGS sequence"/>
</dbReference>
<evidence type="ECO:0000313" key="1">
    <source>
        <dbReference type="EMBL" id="OOF93991.1"/>
    </source>
</evidence>
<reference evidence="2" key="1">
    <citation type="journal article" date="2017" name="Genome Biol.">
        <title>Comparative genomics reveals high biological diversity and specific adaptations in the industrially and medically important fungal genus Aspergillus.</title>
        <authorList>
            <person name="de Vries R.P."/>
            <person name="Riley R."/>
            <person name="Wiebenga A."/>
            <person name="Aguilar-Osorio G."/>
            <person name="Amillis S."/>
            <person name="Uchima C.A."/>
            <person name="Anderluh G."/>
            <person name="Asadollahi M."/>
            <person name="Askin M."/>
            <person name="Barry K."/>
            <person name="Battaglia E."/>
            <person name="Bayram O."/>
            <person name="Benocci T."/>
            <person name="Braus-Stromeyer S.A."/>
            <person name="Caldana C."/>
            <person name="Canovas D."/>
            <person name="Cerqueira G.C."/>
            <person name="Chen F."/>
            <person name="Chen W."/>
            <person name="Choi C."/>
            <person name="Clum A."/>
            <person name="Dos Santos R.A."/>
            <person name="Damasio A.R."/>
            <person name="Diallinas G."/>
            <person name="Emri T."/>
            <person name="Fekete E."/>
            <person name="Flipphi M."/>
            <person name="Freyberg S."/>
            <person name="Gallo A."/>
            <person name="Gournas C."/>
            <person name="Habgood R."/>
            <person name="Hainaut M."/>
            <person name="Harispe M.L."/>
            <person name="Henrissat B."/>
            <person name="Hilden K.S."/>
            <person name="Hope R."/>
            <person name="Hossain A."/>
            <person name="Karabika E."/>
            <person name="Karaffa L."/>
            <person name="Karanyi Z."/>
            <person name="Krasevec N."/>
            <person name="Kuo A."/>
            <person name="Kusch H."/>
            <person name="LaButti K."/>
            <person name="Lagendijk E.L."/>
            <person name="Lapidus A."/>
            <person name="Levasseur A."/>
            <person name="Lindquist E."/>
            <person name="Lipzen A."/>
            <person name="Logrieco A.F."/>
            <person name="MacCabe A."/>
            <person name="Maekelae M.R."/>
            <person name="Malavazi I."/>
            <person name="Melin P."/>
            <person name="Meyer V."/>
            <person name="Mielnichuk N."/>
            <person name="Miskei M."/>
            <person name="Molnar A.P."/>
            <person name="Mule G."/>
            <person name="Ngan C.Y."/>
            <person name="Orejas M."/>
            <person name="Orosz E."/>
            <person name="Ouedraogo J.P."/>
            <person name="Overkamp K.M."/>
            <person name="Park H.-S."/>
            <person name="Perrone G."/>
            <person name="Piumi F."/>
            <person name="Punt P.J."/>
            <person name="Ram A.F."/>
            <person name="Ramon A."/>
            <person name="Rauscher S."/>
            <person name="Record E."/>
            <person name="Riano-Pachon D.M."/>
            <person name="Robert V."/>
            <person name="Roehrig J."/>
            <person name="Ruller R."/>
            <person name="Salamov A."/>
            <person name="Salih N.S."/>
            <person name="Samson R.A."/>
            <person name="Sandor E."/>
            <person name="Sanguinetti M."/>
            <person name="Schuetze T."/>
            <person name="Sepcic K."/>
            <person name="Shelest E."/>
            <person name="Sherlock G."/>
            <person name="Sophianopoulou V."/>
            <person name="Squina F.M."/>
            <person name="Sun H."/>
            <person name="Susca A."/>
            <person name="Todd R.B."/>
            <person name="Tsang A."/>
            <person name="Unkles S.E."/>
            <person name="van de Wiele N."/>
            <person name="van Rossen-Uffink D."/>
            <person name="Oliveira J.V."/>
            <person name="Vesth T.C."/>
            <person name="Visser J."/>
            <person name="Yu J.-H."/>
            <person name="Zhou M."/>
            <person name="Andersen M.R."/>
            <person name="Archer D.B."/>
            <person name="Baker S.E."/>
            <person name="Benoit I."/>
            <person name="Brakhage A.A."/>
            <person name="Braus G.H."/>
            <person name="Fischer R."/>
            <person name="Frisvad J.C."/>
            <person name="Goldman G.H."/>
            <person name="Houbraken J."/>
            <person name="Oakley B."/>
            <person name="Pocsi I."/>
            <person name="Scazzocchio C."/>
            <person name="Seiboth B."/>
            <person name="vanKuyk P.A."/>
            <person name="Wortman J."/>
            <person name="Dyer P.S."/>
            <person name="Grigoriev I.V."/>
        </authorList>
    </citation>
    <scope>NUCLEOTIDE SEQUENCE [LARGE SCALE GENOMIC DNA]</scope>
    <source>
        <strain evidence="2">ITEM 5010</strain>
    </source>
</reference>
<accession>A0A1R3RHP0</accession>